<proteinExistence type="predicted"/>
<organism evidence="1 2">
    <name type="scientific">Kaistella solincola</name>
    <dbReference type="NCBI Taxonomy" id="510955"/>
    <lineage>
        <taxon>Bacteria</taxon>
        <taxon>Pseudomonadati</taxon>
        <taxon>Bacteroidota</taxon>
        <taxon>Flavobacteriia</taxon>
        <taxon>Flavobacteriales</taxon>
        <taxon>Weeksellaceae</taxon>
        <taxon>Chryseobacterium group</taxon>
        <taxon>Kaistella</taxon>
    </lineage>
</organism>
<gene>
    <name evidence="1" type="ORF">OA84_09320</name>
</gene>
<protein>
    <recommendedName>
        <fullName evidence="3">WYL domain-containing protein</fullName>
    </recommendedName>
</protein>
<evidence type="ECO:0000313" key="2">
    <source>
        <dbReference type="Proteomes" id="UP000031275"/>
    </source>
</evidence>
<evidence type="ECO:0000313" key="1">
    <source>
        <dbReference type="EMBL" id="KIA83671.1"/>
    </source>
</evidence>
<dbReference type="RefSeq" id="WP_039345164.1">
    <property type="nucleotide sequence ID" value="NZ_JSYK01000003.1"/>
</dbReference>
<dbReference type="EMBL" id="JSYK01000003">
    <property type="protein sequence ID" value="KIA83671.1"/>
    <property type="molecule type" value="Genomic_DNA"/>
</dbReference>
<reference evidence="1 2" key="1">
    <citation type="submission" date="2014-10" db="EMBL/GenBank/DDBJ databases">
        <title>Kaistella solincola genome.</title>
        <authorList>
            <person name="Newman J.D."/>
        </authorList>
    </citation>
    <scope>NUCLEOTIDE SEQUENCE [LARGE SCALE GENOMIC DNA]</scope>
    <source>
        <strain evidence="1 2">DSM 22468</strain>
    </source>
</reference>
<sequence>MESPELEHLREIALTLKLDPTGSIGHAASVSDVIQVLSGVKESYRNFLKIALSKKFPEIENLDLEVDDFVSRTELLIVDTKFSSYQNSIAPNVQDNIYSLFGNSEEFSTQEQIFDDYKDQVIYSDVNNYQDLQTLKKKYSAVERQMIFEPLFKASSNKKFNVFVWEGKKEKRKIIKPRTEFQTYFKVPKINKIEIPAKYYQFYARVSESGDIINKNSIKDIVYYEALEHETYPFKPDVLTFGKYVFKLKKKLECSVHFEDDLYFIENENLDVTVWAKTREDVEKAFNFEFYSLYVNYALEFDDNLTDKAISLKNKILSLIETVYEK</sequence>
<dbReference type="Proteomes" id="UP000031275">
    <property type="component" value="Unassembled WGS sequence"/>
</dbReference>
<comment type="caution">
    <text evidence="1">The sequence shown here is derived from an EMBL/GenBank/DDBJ whole genome shotgun (WGS) entry which is preliminary data.</text>
</comment>
<evidence type="ECO:0008006" key="3">
    <source>
        <dbReference type="Google" id="ProtNLM"/>
    </source>
</evidence>
<keyword evidence="2" id="KW-1185">Reference proteome</keyword>
<accession>A0ABR4ZQR0</accession>
<name>A0ABR4ZQR0_9FLAO</name>